<dbReference type="EMBL" id="ML996570">
    <property type="protein sequence ID" value="KAF2759359.1"/>
    <property type="molecule type" value="Genomic_DNA"/>
</dbReference>
<gene>
    <name evidence="1" type="ORF">EJ05DRAFT_537645</name>
</gene>
<keyword evidence="2" id="KW-1185">Reference proteome</keyword>
<evidence type="ECO:0000313" key="2">
    <source>
        <dbReference type="Proteomes" id="UP000799437"/>
    </source>
</evidence>
<reference evidence="1" key="1">
    <citation type="journal article" date="2020" name="Stud. Mycol.">
        <title>101 Dothideomycetes genomes: a test case for predicting lifestyles and emergence of pathogens.</title>
        <authorList>
            <person name="Haridas S."/>
            <person name="Albert R."/>
            <person name="Binder M."/>
            <person name="Bloem J."/>
            <person name="Labutti K."/>
            <person name="Salamov A."/>
            <person name="Andreopoulos B."/>
            <person name="Baker S."/>
            <person name="Barry K."/>
            <person name="Bills G."/>
            <person name="Bluhm B."/>
            <person name="Cannon C."/>
            <person name="Castanera R."/>
            <person name="Culley D."/>
            <person name="Daum C."/>
            <person name="Ezra D."/>
            <person name="Gonzalez J."/>
            <person name="Henrissat B."/>
            <person name="Kuo A."/>
            <person name="Liang C."/>
            <person name="Lipzen A."/>
            <person name="Lutzoni F."/>
            <person name="Magnuson J."/>
            <person name="Mondo S."/>
            <person name="Nolan M."/>
            <person name="Ohm R."/>
            <person name="Pangilinan J."/>
            <person name="Park H.-J."/>
            <person name="Ramirez L."/>
            <person name="Alfaro M."/>
            <person name="Sun H."/>
            <person name="Tritt A."/>
            <person name="Yoshinaga Y."/>
            <person name="Zwiers L.-H."/>
            <person name="Turgeon B."/>
            <person name="Goodwin S."/>
            <person name="Spatafora J."/>
            <person name="Crous P."/>
            <person name="Grigoriev I."/>
        </authorList>
    </citation>
    <scope>NUCLEOTIDE SEQUENCE</scope>
    <source>
        <strain evidence="1">CBS 121739</strain>
    </source>
</reference>
<dbReference type="RefSeq" id="XP_033601810.1">
    <property type="nucleotide sequence ID" value="XM_033749401.1"/>
</dbReference>
<dbReference type="Proteomes" id="UP000799437">
    <property type="component" value="Unassembled WGS sequence"/>
</dbReference>
<dbReference type="GeneID" id="54490455"/>
<proteinExistence type="predicted"/>
<name>A0A6A6WB04_9PEZI</name>
<evidence type="ECO:0000313" key="1">
    <source>
        <dbReference type="EMBL" id="KAF2759359.1"/>
    </source>
</evidence>
<organism evidence="1 2">
    <name type="scientific">Pseudovirgaria hyperparasitica</name>
    <dbReference type="NCBI Taxonomy" id="470096"/>
    <lineage>
        <taxon>Eukaryota</taxon>
        <taxon>Fungi</taxon>
        <taxon>Dikarya</taxon>
        <taxon>Ascomycota</taxon>
        <taxon>Pezizomycotina</taxon>
        <taxon>Dothideomycetes</taxon>
        <taxon>Dothideomycetes incertae sedis</taxon>
        <taxon>Acrospermales</taxon>
        <taxon>Acrospermaceae</taxon>
        <taxon>Pseudovirgaria</taxon>
    </lineage>
</organism>
<dbReference type="AlphaFoldDB" id="A0A6A6WB04"/>
<protein>
    <submittedName>
        <fullName evidence="1">Uncharacterized protein</fullName>
    </submittedName>
</protein>
<accession>A0A6A6WB04</accession>
<sequence>MPRYLAAMTCHLFVYCSQATLSETSQTKWNEAHSSAARGALQLIMMMAMIPSPVVSWSSPSPAKMRLVGNEHDPRARSSSSPMPVQRLLKVVHVPYAHVRCTPFCLPSEGDKDAIMRIIRNHSSQETFSLPLLCIGQAGANGGRVDRCIGVGGLGPRVDGPTAAMPSALV</sequence>